<evidence type="ECO:0000313" key="5">
    <source>
        <dbReference type="Proteomes" id="UP000321525"/>
    </source>
</evidence>
<evidence type="ECO:0000313" key="3">
    <source>
        <dbReference type="EMBL" id="TWX58284.1"/>
    </source>
</evidence>
<dbReference type="AlphaFoldDB" id="A0A5C6QHQ7"/>
<name>A0A5C6QHQ7_9GAMM</name>
<accession>A0A5C6QHQ7</accession>
<proteinExistence type="predicted"/>
<dbReference type="EMBL" id="VOLR01000016">
    <property type="protein sequence ID" value="TWX58284.1"/>
    <property type="molecule type" value="Genomic_DNA"/>
</dbReference>
<reference evidence="4 6" key="1">
    <citation type="submission" date="2019-07" db="EMBL/GenBank/DDBJ databases">
        <title>Genomes of sea-ice associated Colwellia species.</title>
        <authorList>
            <person name="Bowman J.P."/>
        </authorList>
    </citation>
    <scope>NUCLEOTIDE SEQUENCE [LARGE SCALE GENOMIC DNA]</scope>
    <source>
        <strain evidence="3 5">ACAM 607</strain>
        <strain evidence="4 6">IC036</strain>
    </source>
</reference>
<keyword evidence="2" id="KW-0472">Membrane</keyword>
<dbReference type="EMBL" id="VOLQ01000010">
    <property type="protein sequence ID" value="TWX68371.1"/>
    <property type="molecule type" value="Genomic_DNA"/>
</dbReference>
<feature type="coiled-coil region" evidence="1">
    <location>
        <begin position="137"/>
        <end position="164"/>
    </location>
</feature>
<evidence type="ECO:0000256" key="1">
    <source>
        <dbReference type="SAM" id="Coils"/>
    </source>
</evidence>
<protein>
    <submittedName>
        <fullName evidence="4">Uncharacterized protein</fullName>
    </submittedName>
</protein>
<evidence type="ECO:0000313" key="4">
    <source>
        <dbReference type="EMBL" id="TWX68371.1"/>
    </source>
</evidence>
<organism evidence="4 6">
    <name type="scientific">Colwellia hornerae</name>
    <dbReference type="NCBI Taxonomy" id="89402"/>
    <lineage>
        <taxon>Bacteria</taxon>
        <taxon>Pseudomonadati</taxon>
        <taxon>Pseudomonadota</taxon>
        <taxon>Gammaproteobacteria</taxon>
        <taxon>Alteromonadales</taxon>
        <taxon>Colwelliaceae</taxon>
        <taxon>Colwellia</taxon>
    </lineage>
</organism>
<feature type="coiled-coil region" evidence="1">
    <location>
        <begin position="70"/>
        <end position="104"/>
    </location>
</feature>
<dbReference type="Proteomes" id="UP000321525">
    <property type="component" value="Unassembled WGS sequence"/>
</dbReference>
<evidence type="ECO:0000313" key="6">
    <source>
        <dbReference type="Proteomes" id="UP000321917"/>
    </source>
</evidence>
<keyword evidence="2" id="KW-1133">Transmembrane helix</keyword>
<dbReference type="RefSeq" id="WP_146799799.1">
    <property type="nucleotide sequence ID" value="NZ_VOLP01000015.1"/>
</dbReference>
<keyword evidence="1" id="KW-0175">Coiled coil</keyword>
<gene>
    <name evidence="3" type="ORF">ESZ26_12355</name>
    <name evidence="4" type="ORF">ESZ27_07100</name>
</gene>
<comment type="caution">
    <text evidence="4">The sequence shown here is derived from an EMBL/GenBank/DDBJ whole genome shotgun (WGS) entry which is preliminary data.</text>
</comment>
<keyword evidence="2" id="KW-0812">Transmembrane</keyword>
<feature type="transmembrane region" description="Helical" evidence="2">
    <location>
        <begin position="15"/>
        <end position="35"/>
    </location>
</feature>
<dbReference type="Proteomes" id="UP000321917">
    <property type="component" value="Unassembled WGS sequence"/>
</dbReference>
<keyword evidence="5" id="KW-1185">Reference proteome</keyword>
<feature type="coiled-coil region" evidence="1">
    <location>
        <begin position="416"/>
        <end position="469"/>
    </location>
</feature>
<evidence type="ECO:0000256" key="2">
    <source>
        <dbReference type="SAM" id="Phobius"/>
    </source>
</evidence>
<sequence length="1117" mass="127263">MDATRYFFQQLSGRFFGIVFLSFFLFSALTTLLVLRDNQVTSLAEHELPLLANKNKQQQQILTTYLALENLAKRTDAENLSADYEQAQQQINNISLLVKNNKAQLDLMYVGHKEFSGIIDKLSENHHRNTQLKQSTLIQLQLINDQLTVEIKEKQRQKNLLLEQINSDKYTDKVTATRAKAYVRQITELSSLQQLQQTIIRALLAFQQLNLQSSIIDFDDVSTELKQVLTTFLPEESTVSQQGSLLTLQLNTLEQLLFSQQNAVAKWRSHLRLSRLYVEFIEQQQQKLQQLVLESIPLESLSADKKLLLIAWVPANIKDFLAKQNVSVNNQNLQLALLAFILLLFLLLLAMIVKTKRKIKEYGQESVHLFRQFIESSAKNSDEKLRPEFLNSRENREIAEQLKTALETMINPEHSEQEYQQQLAEQQITNGNVEQQNEEIKKLKNSLQQLALTDNEQALQRQLQASENNNKLTNMVVRSMLQSQSLSIGAGVTSVQVYRQLTRIFDWCRQHKMRSEFLSAVKPMTLSDVALHNEIDAALLNIIADAHLQRNKIYYQQDPQLLTAAKVDVRLFHRLLNGICRLLLVDLFKANLHIGVGVIDKNEGQQIVRFDFSVTSKKAIAKLPEEVERLLLIDCAESAKIHANDTLDYLSLLLDSLNVTDKNVQLQEKGYQFSFTLPIGFADAAQDISVKRIDLKQTNILLLSSDNNICNITEKAVTSANGIIATLANPELMIKQLSTAQLTDERIDIVILGSDFYLKSLEKIQQHISSLAKDIQPKLFVMQPYFNSHLARHGLFEQTENPLQIIALQQSLADFITTEKTTNSQLSSSMFNKHQYLVSQVEVLFAVENPSRHLTLLRILRWLGLQVKVVCQPKAMTKLWSSGRYLLLFTEFEQSPFIQMSAGKGVRRDIFTFNKSTFSNDDTPRLAEKWRVSIIPALHDIDALVILLQPWLKAKPTKVVAINKVKAQSNQTKAYNNIDAELLNTTEKLDKVLSTLDLTPAAKKDITEPFNLEHYAKNQGSAELAMLMLDDYLADIDDAMKKLSTALAVHNYPLAISLTNSLFKPSKILAAENFIDISQQLLFELKPNTTIEHLQVMALFSQLSEQQQRLNEFAEAI</sequence>
<dbReference type="OrthoDB" id="6218504at2"/>
<feature type="transmembrane region" description="Helical" evidence="2">
    <location>
        <begin position="333"/>
        <end position="353"/>
    </location>
</feature>